<gene>
    <name evidence="1" type="ORF">A245_33848</name>
</gene>
<feature type="non-terminal residue" evidence="1">
    <location>
        <position position="73"/>
    </location>
</feature>
<dbReference type="SUPFAM" id="SSF56801">
    <property type="entry name" value="Acetyl-CoA synthetase-like"/>
    <property type="match status" value="1"/>
</dbReference>
<name>A0A656JQ28_PSESF</name>
<comment type="caution">
    <text evidence="1">The sequence shown here is derived from an EMBL/GenBank/DDBJ whole genome shotgun (WGS) entry which is preliminary data.</text>
</comment>
<reference evidence="1 2" key="1">
    <citation type="journal article" date="2013" name="PLoS Pathog.">
        <title>Genomic analysis of the Kiwifruit pathogen Pseudomonas syringae pv. actinidiae provides insight into the origins of an emergent plant disease.</title>
        <authorList>
            <person name="McCann H.C."/>
            <person name="Rikkerink E.H."/>
            <person name="Bertels F."/>
            <person name="Fiers M."/>
            <person name="Lu A."/>
            <person name="Rees-George J."/>
            <person name="Andersen M.T."/>
            <person name="Gleave A.P."/>
            <person name="Haubold B."/>
            <person name="Wohlers M.W."/>
            <person name="Guttman D.S."/>
            <person name="Wang P.W."/>
            <person name="Straub C."/>
            <person name="Vanneste J.L."/>
            <person name="Rainey P.B."/>
            <person name="Templeton M.D."/>
        </authorList>
    </citation>
    <scope>NUCLEOTIDE SEQUENCE [LARGE SCALE GENOMIC DNA]</scope>
    <source>
        <strain evidence="1 2">ICMP 19096</strain>
    </source>
</reference>
<feature type="non-terminal residue" evidence="1">
    <location>
        <position position="1"/>
    </location>
</feature>
<sequence>KTGAAWLPVDQDTPVERLQICVEDASAVGVVCSEALRPMLAETGLETWTAEALLAPNDRIAVRRSGASPDHPA</sequence>
<organism evidence="1 2">
    <name type="scientific">Pseudomonas syringae pv. actinidiae ICMP 19096</name>
    <dbReference type="NCBI Taxonomy" id="1194405"/>
    <lineage>
        <taxon>Bacteria</taxon>
        <taxon>Pseudomonadati</taxon>
        <taxon>Pseudomonadota</taxon>
        <taxon>Gammaproteobacteria</taxon>
        <taxon>Pseudomonadales</taxon>
        <taxon>Pseudomonadaceae</taxon>
        <taxon>Pseudomonas</taxon>
        <taxon>Pseudomonas syringae</taxon>
    </lineage>
</organism>
<dbReference type="AlphaFoldDB" id="A0A656JQ28"/>
<evidence type="ECO:0000313" key="1">
    <source>
        <dbReference type="EMBL" id="EPN44213.1"/>
    </source>
</evidence>
<accession>A0A656JQ28</accession>
<protein>
    <submittedName>
        <fullName evidence="1">Amino acid adenylation</fullName>
    </submittedName>
</protein>
<dbReference type="Proteomes" id="UP000018849">
    <property type="component" value="Unassembled WGS sequence"/>
</dbReference>
<dbReference type="Gene3D" id="3.40.50.980">
    <property type="match status" value="1"/>
</dbReference>
<dbReference type="EMBL" id="AOKF01002900">
    <property type="protein sequence ID" value="EPN44213.1"/>
    <property type="molecule type" value="Genomic_DNA"/>
</dbReference>
<evidence type="ECO:0000313" key="2">
    <source>
        <dbReference type="Proteomes" id="UP000018849"/>
    </source>
</evidence>
<proteinExistence type="predicted"/>